<dbReference type="Pfam" id="PF16126">
    <property type="entry name" value="DUF4838"/>
    <property type="match status" value="1"/>
</dbReference>
<dbReference type="InterPro" id="IPR032287">
    <property type="entry name" value="DUF4838"/>
</dbReference>
<protein>
    <submittedName>
        <fullName evidence="2">DUF4838 domain-containing protein</fullName>
    </submittedName>
</protein>
<dbReference type="AlphaFoldDB" id="A0A250FS41"/>
<evidence type="ECO:0000256" key="1">
    <source>
        <dbReference type="SAM" id="SignalP"/>
    </source>
</evidence>
<name>A0A250FS41_9FLAO</name>
<dbReference type="OrthoDB" id="1099022at2"/>
<dbReference type="PANTHER" id="PTHR47406:SF2">
    <property type="entry name" value="ALPHA GLUCURONIDASE N-TERMINAL DOMAIN-CONTAINING PROTEIN"/>
    <property type="match status" value="1"/>
</dbReference>
<proteinExistence type="predicted"/>
<organism evidence="2 3">
    <name type="scientific">Capnocytophaga gingivalis</name>
    <dbReference type="NCBI Taxonomy" id="1017"/>
    <lineage>
        <taxon>Bacteria</taxon>
        <taxon>Pseudomonadati</taxon>
        <taxon>Bacteroidota</taxon>
        <taxon>Flavobacteriia</taxon>
        <taxon>Flavobacteriales</taxon>
        <taxon>Flavobacteriaceae</taxon>
        <taxon>Capnocytophaga</taxon>
    </lineage>
</organism>
<dbReference type="EMBL" id="CP022386">
    <property type="protein sequence ID" value="ATA86777.1"/>
    <property type="molecule type" value="Genomic_DNA"/>
</dbReference>
<evidence type="ECO:0000313" key="2">
    <source>
        <dbReference type="EMBL" id="ATA86777.1"/>
    </source>
</evidence>
<dbReference type="RefSeq" id="WP_095910114.1">
    <property type="nucleotide sequence ID" value="NZ_CP022386.1"/>
</dbReference>
<dbReference type="GeneID" id="84808134"/>
<keyword evidence="1" id="KW-0732">Signal</keyword>
<dbReference type="PANTHER" id="PTHR47406">
    <property type="entry name" value="COAGULATION FACTOR 5/8 TYPE, C-TERMINAL"/>
    <property type="match status" value="1"/>
</dbReference>
<dbReference type="Proteomes" id="UP000217250">
    <property type="component" value="Chromosome"/>
</dbReference>
<sequence length="713" mass="81291">MFRFSIVTLYFLLLGTCQSNAESTAAAAEVPISLRAKGYAISTQPHASAIDEKWAQYFYDHLKNRVTDRQRVLLASSQKDYLTLKVKVDTALSTDYCLKNDGQQWLLTARTERGLQWLIYQMIKRISEDDPSVEAPDLNPSIINLGKGCASFAFAYREPHFLPNLNQKYNQIYNTHNVEIDWGLWGHNLSKVIDKNNKALYATVEGKRNESQLDFTSDALYQEVEHYIIDNFGAEPPMKFVIMPNDNPIVSDTPKNKSLGSTPTNATPSVSYLVNKLAKRFPKHTFYTSGYRTTRTPPTERLADNTGVIISTIDLPKGIALPSGKATEAFYQALAQWKAKTPEVYLWDYACDFDDYFTPYPILKGFQKQLKVFKEKGVKGVFVNGSGYDYSTFADVQTFVITSLLIDESLSVDELVTRFFRQYYPVSGALMTAYYLSLENAQQQQSKPLQPYGNFAHAQEAYLDPAQFVSFYDKLSTLRFEAQGEERKALEKLYAALSFTRLQLAYRQGYSSYGFAQRQANTLQPRPEVKQWLAALATSEKYKEMARYQEDEKGTLKGYIEQWNSLLARADFQNLLLGQMLEAQCTLDEDYQDLSPLTDGVEGFPLDYHIGWVINSVDDLKVQLPPEAKKAKKIALTFLQDEKGRFYMPTKIEIYKNDKLYKTMLPPPQAGVLARTLTTDIDLSDSDVTQVRIYRNRTNQRNLLATSEIRLIP</sequence>
<gene>
    <name evidence="2" type="ORF">CGC50_06125</name>
</gene>
<feature type="signal peptide" evidence="1">
    <location>
        <begin position="1"/>
        <end position="21"/>
    </location>
</feature>
<evidence type="ECO:0000313" key="3">
    <source>
        <dbReference type="Proteomes" id="UP000217250"/>
    </source>
</evidence>
<feature type="chain" id="PRO_5012106041" evidence="1">
    <location>
        <begin position="22"/>
        <end position="713"/>
    </location>
</feature>
<accession>A0A250FS41</accession>
<reference evidence="3" key="1">
    <citation type="submission" date="2017-06" db="EMBL/GenBank/DDBJ databases">
        <title>Capnocytophaga spp. assemblies.</title>
        <authorList>
            <person name="Gulvik C.A."/>
        </authorList>
    </citation>
    <scope>NUCLEOTIDE SEQUENCE [LARGE SCALE GENOMIC DNA]</scope>
    <source>
        <strain evidence="3">H1496</strain>
    </source>
</reference>
<dbReference type="KEGG" id="cgh:CGC50_06125"/>